<keyword evidence="2" id="KW-1185">Reference proteome</keyword>
<gene>
    <name evidence="1" type="ORF">F5144DRAFT_592187</name>
</gene>
<reference evidence="1 2" key="1">
    <citation type="journal article" date="2021" name="Nat. Commun.">
        <title>Genetic determinants of endophytism in the Arabidopsis root mycobiome.</title>
        <authorList>
            <person name="Mesny F."/>
            <person name="Miyauchi S."/>
            <person name="Thiergart T."/>
            <person name="Pickel B."/>
            <person name="Atanasova L."/>
            <person name="Karlsson M."/>
            <person name="Huettel B."/>
            <person name="Barry K.W."/>
            <person name="Haridas S."/>
            <person name="Chen C."/>
            <person name="Bauer D."/>
            <person name="Andreopoulos W."/>
            <person name="Pangilinan J."/>
            <person name="LaButti K."/>
            <person name="Riley R."/>
            <person name="Lipzen A."/>
            <person name="Clum A."/>
            <person name="Drula E."/>
            <person name="Henrissat B."/>
            <person name="Kohler A."/>
            <person name="Grigoriev I.V."/>
            <person name="Martin F.M."/>
            <person name="Hacquard S."/>
        </authorList>
    </citation>
    <scope>NUCLEOTIDE SEQUENCE [LARGE SCALE GENOMIC DNA]</scope>
    <source>
        <strain evidence="1 2">MPI-SDFR-AT-0079</strain>
    </source>
</reference>
<dbReference type="Proteomes" id="UP000724584">
    <property type="component" value="Unassembled WGS sequence"/>
</dbReference>
<name>A0ACB7PHX5_9PEZI</name>
<proteinExistence type="predicted"/>
<sequence length="114" mass="12288">MMPAVSPTGGSRSRRRGRRREGEQGLGASVSARQAPVATVGSWDAGGGSRASCSNNGIFLSSSGLSRDYCGQRGAWLRDPRNRSRLDPWFWFWLLEDGLPRMAGIYEGTQGAPG</sequence>
<accession>A0ACB7PHX5</accession>
<protein>
    <submittedName>
        <fullName evidence="1">Uncharacterized protein</fullName>
    </submittedName>
</protein>
<organism evidence="1 2">
    <name type="scientific">Chaetomium tenue</name>
    <dbReference type="NCBI Taxonomy" id="1854479"/>
    <lineage>
        <taxon>Eukaryota</taxon>
        <taxon>Fungi</taxon>
        <taxon>Dikarya</taxon>
        <taxon>Ascomycota</taxon>
        <taxon>Pezizomycotina</taxon>
        <taxon>Sordariomycetes</taxon>
        <taxon>Sordariomycetidae</taxon>
        <taxon>Sordariales</taxon>
        <taxon>Chaetomiaceae</taxon>
        <taxon>Chaetomium</taxon>
    </lineage>
</organism>
<comment type="caution">
    <text evidence="1">The sequence shown here is derived from an EMBL/GenBank/DDBJ whole genome shotgun (WGS) entry which is preliminary data.</text>
</comment>
<evidence type="ECO:0000313" key="1">
    <source>
        <dbReference type="EMBL" id="KAH6637265.1"/>
    </source>
</evidence>
<dbReference type="EMBL" id="JAGIZQ010000003">
    <property type="protein sequence ID" value="KAH6637265.1"/>
    <property type="molecule type" value="Genomic_DNA"/>
</dbReference>
<evidence type="ECO:0000313" key="2">
    <source>
        <dbReference type="Proteomes" id="UP000724584"/>
    </source>
</evidence>